<organism evidence="2 3">
    <name type="scientific">Coccomyxa subellipsoidea</name>
    <dbReference type="NCBI Taxonomy" id="248742"/>
    <lineage>
        <taxon>Eukaryota</taxon>
        <taxon>Viridiplantae</taxon>
        <taxon>Chlorophyta</taxon>
        <taxon>core chlorophytes</taxon>
        <taxon>Trebouxiophyceae</taxon>
        <taxon>Trebouxiophyceae incertae sedis</taxon>
        <taxon>Coccomyxaceae</taxon>
        <taxon>Coccomyxa</taxon>
    </lineage>
</organism>
<keyword evidence="1" id="KW-0812">Transmembrane</keyword>
<feature type="transmembrane region" description="Helical" evidence="1">
    <location>
        <begin position="152"/>
        <end position="175"/>
    </location>
</feature>
<gene>
    <name evidence="2" type="ORF">WJX75_002113</name>
</gene>
<evidence type="ECO:0000256" key="1">
    <source>
        <dbReference type="SAM" id="Phobius"/>
    </source>
</evidence>
<evidence type="ECO:0000313" key="2">
    <source>
        <dbReference type="EMBL" id="KAK9905559.1"/>
    </source>
</evidence>
<comment type="caution">
    <text evidence="2">The sequence shown here is derived from an EMBL/GenBank/DDBJ whole genome shotgun (WGS) entry which is preliminary data.</text>
</comment>
<evidence type="ECO:0000313" key="3">
    <source>
        <dbReference type="Proteomes" id="UP001491310"/>
    </source>
</evidence>
<keyword evidence="3" id="KW-1185">Reference proteome</keyword>
<sequence>MTNLCQQREEHSSMGFGHSGMIYSGDTAPDLGRITWYAPGQSIVAVPIPLPKGFVVADNYKIQFTYDGDRLVTPWLKIIGKGAPNPPMLHIHLKRSSDSLTSVSAKVLPVPQGYLYAHHHLLNEFQNATVWPKHLLVEYSWSTPQSVDALSALYFIFFVCLVAFMGMALSVLVAYETKLKAFMAEIAGEDPLSVAPLVKGD</sequence>
<keyword evidence="1" id="KW-0472">Membrane</keyword>
<dbReference type="EMBL" id="JALJOT010000011">
    <property type="protein sequence ID" value="KAK9905559.1"/>
    <property type="molecule type" value="Genomic_DNA"/>
</dbReference>
<proteinExistence type="predicted"/>
<protein>
    <submittedName>
        <fullName evidence="2">Uncharacterized protein</fullName>
    </submittedName>
</protein>
<reference evidence="2 3" key="1">
    <citation type="journal article" date="2024" name="Nat. Commun.">
        <title>Phylogenomics reveals the evolutionary origins of lichenization in chlorophyte algae.</title>
        <authorList>
            <person name="Puginier C."/>
            <person name="Libourel C."/>
            <person name="Otte J."/>
            <person name="Skaloud P."/>
            <person name="Haon M."/>
            <person name="Grisel S."/>
            <person name="Petersen M."/>
            <person name="Berrin J.G."/>
            <person name="Delaux P.M."/>
            <person name="Dal Grande F."/>
            <person name="Keller J."/>
        </authorList>
    </citation>
    <scope>NUCLEOTIDE SEQUENCE [LARGE SCALE GENOMIC DNA]</scope>
    <source>
        <strain evidence="2 3">SAG 216-7</strain>
    </source>
</reference>
<keyword evidence="1" id="KW-1133">Transmembrane helix</keyword>
<dbReference type="Proteomes" id="UP001491310">
    <property type="component" value="Unassembled WGS sequence"/>
</dbReference>
<name>A0ABR2YHP6_9CHLO</name>
<dbReference type="PANTHER" id="PTHR36768">
    <property type="entry name" value="ATP-DEPENDENT HELICASE/DEOXYRIBONUCLEASE SUBUNIT B"/>
    <property type="match status" value="1"/>
</dbReference>
<accession>A0ABR2YHP6</accession>
<dbReference type="PANTHER" id="PTHR36768:SF1">
    <property type="entry name" value="ATP-DEPENDENT HELICASE_DEOXYRIBONUCLEASE SUBUNIT B"/>
    <property type="match status" value="1"/>
</dbReference>